<keyword evidence="1" id="KW-0472">Membrane</keyword>
<accession>A0A1C0TWR7</accession>
<protein>
    <submittedName>
        <fullName evidence="2">Uncharacterized protein</fullName>
    </submittedName>
</protein>
<dbReference type="AlphaFoldDB" id="A0A1C0TWR7"/>
<keyword evidence="1" id="KW-1133">Transmembrane helix</keyword>
<comment type="caution">
    <text evidence="2">The sequence shown here is derived from an EMBL/GenBank/DDBJ whole genome shotgun (WGS) entry which is preliminary data.</text>
</comment>
<evidence type="ECO:0000313" key="3">
    <source>
        <dbReference type="Proteomes" id="UP000093366"/>
    </source>
</evidence>
<gene>
    <name evidence="2" type="ORF">A7985_07295</name>
</gene>
<dbReference type="OrthoDB" id="9922135at2"/>
<evidence type="ECO:0000313" key="2">
    <source>
        <dbReference type="EMBL" id="OCQ23737.1"/>
    </source>
</evidence>
<dbReference type="RefSeq" id="WP_065789750.1">
    <property type="nucleotide sequence ID" value="NZ_MAUJ01000001.1"/>
</dbReference>
<keyword evidence="1" id="KW-0812">Transmembrane</keyword>
<feature type="transmembrane region" description="Helical" evidence="1">
    <location>
        <begin position="71"/>
        <end position="91"/>
    </location>
</feature>
<evidence type="ECO:0000256" key="1">
    <source>
        <dbReference type="SAM" id="Phobius"/>
    </source>
</evidence>
<dbReference type="Proteomes" id="UP000093366">
    <property type="component" value="Unassembled WGS sequence"/>
</dbReference>
<sequence length="158" mass="17494">MQYFDYVVLVLVYLLYKALNECLKGKLPSAPAAVGRGVGILVLGQFVTLGFMNYLVNRLTTESFQQYSADYVAMLYVPIGIIYALLAGYIAARTYEDTKRMNVKMVAGVGLLPQVLFTVFNFNEGVSSYLVLLLLIPCVLIGGHLNRCSYNKALKVDS</sequence>
<proteinExistence type="predicted"/>
<organism evidence="2 3">
    <name type="scientific">Pseudoalteromonas luteoviolacea</name>
    <dbReference type="NCBI Taxonomy" id="43657"/>
    <lineage>
        <taxon>Bacteria</taxon>
        <taxon>Pseudomonadati</taxon>
        <taxon>Pseudomonadota</taxon>
        <taxon>Gammaproteobacteria</taxon>
        <taxon>Alteromonadales</taxon>
        <taxon>Pseudoalteromonadaceae</taxon>
        <taxon>Pseudoalteromonas</taxon>
    </lineage>
</organism>
<feature type="transmembrane region" description="Helical" evidence="1">
    <location>
        <begin position="35"/>
        <end position="56"/>
    </location>
</feature>
<feature type="transmembrane region" description="Helical" evidence="1">
    <location>
        <begin position="103"/>
        <end position="120"/>
    </location>
</feature>
<dbReference type="EMBL" id="MAUJ01000001">
    <property type="protein sequence ID" value="OCQ23737.1"/>
    <property type="molecule type" value="Genomic_DNA"/>
</dbReference>
<feature type="transmembrane region" description="Helical" evidence="1">
    <location>
        <begin position="126"/>
        <end position="145"/>
    </location>
</feature>
<reference evidence="3" key="1">
    <citation type="submission" date="2016-07" db="EMBL/GenBank/DDBJ databases">
        <authorList>
            <person name="Florea S."/>
            <person name="Webb J.S."/>
            <person name="Jaromczyk J."/>
            <person name="Schardl C.L."/>
        </authorList>
    </citation>
    <scope>NUCLEOTIDE SEQUENCE [LARGE SCALE GENOMIC DNA]</scope>
    <source>
        <strain evidence="3">IPB1</strain>
    </source>
</reference>
<name>A0A1C0TWR7_9GAMM</name>